<name>A0A0K2UJ22_LEPSM</name>
<dbReference type="SUPFAM" id="SSF57667">
    <property type="entry name" value="beta-beta-alpha zinc fingers"/>
    <property type="match status" value="1"/>
</dbReference>
<dbReference type="OrthoDB" id="10437921at2759"/>
<feature type="domain" description="C2H2-type" evidence="7">
    <location>
        <begin position="323"/>
        <end position="350"/>
    </location>
</feature>
<evidence type="ECO:0000313" key="8">
    <source>
        <dbReference type="EMBL" id="CDW37922.1"/>
    </source>
</evidence>
<evidence type="ECO:0000256" key="6">
    <source>
        <dbReference type="SAM" id="MobiDB-lite"/>
    </source>
</evidence>
<proteinExistence type="predicted"/>
<keyword evidence="4" id="KW-0862">Zinc</keyword>
<evidence type="ECO:0000256" key="4">
    <source>
        <dbReference type="ARBA" id="ARBA00022833"/>
    </source>
</evidence>
<dbReference type="PANTHER" id="PTHR24409">
    <property type="entry name" value="ZINC FINGER PROTEIN 142"/>
    <property type="match status" value="1"/>
</dbReference>
<dbReference type="PROSITE" id="PS50157">
    <property type="entry name" value="ZINC_FINGER_C2H2_2"/>
    <property type="match status" value="2"/>
</dbReference>
<dbReference type="EMBL" id="HACA01020561">
    <property type="protein sequence ID" value="CDW37922.1"/>
    <property type="molecule type" value="Transcribed_RNA"/>
</dbReference>
<evidence type="ECO:0000256" key="3">
    <source>
        <dbReference type="ARBA" id="ARBA00022771"/>
    </source>
</evidence>
<feature type="domain" description="C2H2-type" evidence="7">
    <location>
        <begin position="128"/>
        <end position="151"/>
    </location>
</feature>
<dbReference type="InterPro" id="IPR036236">
    <property type="entry name" value="Znf_C2H2_sf"/>
</dbReference>
<accession>A0A0K2UJ22</accession>
<dbReference type="PANTHER" id="PTHR24409:SF295">
    <property type="entry name" value="AZ2-RELATED"/>
    <property type="match status" value="1"/>
</dbReference>
<keyword evidence="1" id="KW-0479">Metal-binding</keyword>
<organism evidence="8">
    <name type="scientific">Lepeophtheirus salmonis</name>
    <name type="common">Salmon louse</name>
    <name type="synonym">Caligus salmonis</name>
    <dbReference type="NCBI Taxonomy" id="72036"/>
    <lineage>
        <taxon>Eukaryota</taxon>
        <taxon>Metazoa</taxon>
        <taxon>Ecdysozoa</taxon>
        <taxon>Arthropoda</taxon>
        <taxon>Crustacea</taxon>
        <taxon>Multicrustacea</taxon>
        <taxon>Hexanauplia</taxon>
        <taxon>Copepoda</taxon>
        <taxon>Siphonostomatoida</taxon>
        <taxon>Caligidae</taxon>
        <taxon>Lepeophtheirus</taxon>
    </lineage>
</organism>
<dbReference type="GeneID" id="121122813"/>
<dbReference type="Gene3D" id="3.30.160.60">
    <property type="entry name" value="Classic Zinc Finger"/>
    <property type="match status" value="2"/>
</dbReference>
<dbReference type="GO" id="GO:0000981">
    <property type="term" value="F:DNA-binding transcription factor activity, RNA polymerase II-specific"/>
    <property type="evidence" value="ECO:0007669"/>
    <property type="project" value="TreeGrafter"/>
</dbReference>
<feature type="region of interest" description="Disordered" evidence="6">
    <location>
        <begin position="160"/>
        <end position="193"/>
    </location>
</feature>
<dbReference type="PROSITE" id="PS00028">
    <property type="entry name" value="ZINC_FINGER_C2H2_1"/>
    <property type="match status" value="1"/>
</dbReference>
<evidence type="ECO:0000256" key="5">
    <source>
        <dbReference type="PROSITE-ProRule" id="PRU00042"/>
    </source>
</evidence>
<dbReference type="KEGG" id="lsm:121122813"/>
<dbReference type="InterPro" id="IPR013087">
    <property type="entry name" value="Znf_C2H2_type"/>
</dbReference>
<dbReference type="GO" id="GO:0008270">
    <property type="term" value="F:zinc ion binding"/>
    <property type="evidence" value="ECO:0007669"/>
    <property type="project" value="UniProtKB-KW"/>
</dbReference>
<evidence type="ECO:0000256" key="1">
    <source>
        <dbReference type="ARBA" id="ARBA00022723"/>
    </source>
</evidence>
<sequence length="355" mass="39138">MSSLLKDDPSSRIMYDKIKVDTELNYEKLAEDSFKAELDETVKLESDKILSSVKTEESLIYSSTNVTSASSSVSAVVSAAGVVVASPSILSSTHSQPSTTLNSIVQKSVTQSSTTASIMSQHGNKRLFKCGFCSSTFADTYKLERHVKSEHRDITDRAKYETFPWQEPGGSSKSSHRSRQNNAPKTLFVDPSQTFNMGHKQPNIISKLKIEPIAPPQQQVPQQAVTLASTSDVQQNVISSEYFLCQVCSKIFVSYKDFTLHMNESPACKNGGTDDAFTSNDVLVILSPEDSLKFAGETILDTVVEATPQNEVITHQTTPTAVYECHLCRALFASADYLKKHLEICQTSNPKRRKT</sequence>
<evidence type="ECO:0000259" key="7">
    <source>
        <dbReference type="PROSITE" id="PS50157"/>
    </source>
</evidence>
<dbReference type="RefSeq" id="XP_040573804.1">
    <property type="nucleotide sequence ID" value="XM_040717870.2"/>
</dbReference>
<dbReference type="AlphaFoldDB" id="A0A0K2UJ22"/>
<dbReference type="GO" id="GO:0000977">
    <property type="term" value="F:RNA polymerase II transcription regulatory region sequence-specific DNA binding"/>
    <property type="evidence" value="ECO:0007669"/>
    <property type="project" value="TreeGrafter"/>
</dbReference>
<keyword evidence="3 5" id="KW-0863">Zinc-finger</keyword>
<evidence type="ECO:0000256" key="2">
    <source>
        <dbReference type="ARBA" id="ARBA00022737"/>
    </source>
</evidence>
<protein>
    <recommendedName>
        <fullName evidence="7">C2H2-type domain-containing protein</fullName>
    </recommendedName>
</protein>
<reference evidence="8" key="1">
    <citation type="submission" date="2014-05" db="EMBL/GenBank/DDBJ databases">
        <authorList>
            <person name="Chronopoulou M."/>
        </authorList>
    </citation>
    <scope>NUCLEOTIDE SEQUENCE</scope>
    <source>
        <tissue evidence="8">Whole organism</tissue>
    </source>
</reference>
<keyword evidence="2" id="KW-0677">Repeat</keyword>
<dbReference type="GO" id="GO:0005634">
    <property type="term" value="C:nucleus"/>
    <property type="evidence" value="ECO:0007669"/>
    <property type="project" value="TreeGrafter"/>
</dbReference>
<dbReference type="SMART" id="SM00355">
    <property type="entry name" value="ZnF_C2H2"/>
    <property type="match status" value="3"/>
</dbReference>